<evidence type="ECO:0000313" key="7">
    <source>
        <dbReference type="Proteomes" id="UP000298652"/>
    </source>
</evidence>
<comment type="similarity">
    <text evidence="1 5">Belongs to the FMO family.</text>
</comment>
<gene>
    <name evidence="6" type="ORF">SEVIR_9G248533v2</name>
</gene>
<evidence type="ECO:0000256" key="5">
    <source>
        <dbReference type="RuleBase" id="RU361177"/>
    </source>
</evidence>
<dbReference type="FunFam" id="3.50.50.60:FF:000403">
    <property type="entry name" value="Flavin-containing monooxygenase"/>
    <property type="match status" value="1"/>
</dbReference>
<evidence type="ECO:0000256" key="2">
    <source>
        <dbReference type="ARBA" id="ARBA00022630"/>
    </source>
</evidence>
<proteinExistence type="inferred from homology"/>
<dbReference type="OMA" id="FELVVIC"/>
<dbReference type="Gramene" id="TKV94039">
    <property type="protein sequence ID" value="TKV94039"/>
    <property type="gene ID" value="SEVIR_9G248533v2"/>
</dbReference>
<keyword evidence="7" id="KW-1185">Reference proteome</keyword>
<evidence type="ECO:0000256" key="3">
    <source>
        <dbReference type="ARBA" id="ARBA00022827"/>
    </source>
</evidence>
<dbReference type="AlphaFoldDB" id="A0A4U6SYA5"/>
<comment type="cofactor">
    <cofactor evidence="5">
        <name>FAD</name>
        <dbReference type="ChEBI" id="CHEBI:57692"/>
    </cofactor>
</comment>
<evidence type="ECO:0000313" key="6">
    <source>
        <dbReference type="EMBL" id="TKV94039.1"/>
    </source>
</evidence>
<dbReference type="PANTHER" id="PTHR23023">
    <property type="entry name" value="DIMETHYLANILINE MONOOXYGENASE"/>
    <property type="match status" value="1"/>
</dbReference>
<dbReference type="SUPFAM" id="SSF51905">
    <property type="entry name" value="FAD/NAD(P)-binding domain"/>
    <property type="match status" value="1"/>
</dbReference>
<dbReference type="InterPro" id="IPR020946">
    <property type="entry name" value="Flavin_mOase-like"/>
</dbReference>
<keyword evidence="3 5" id="KW-0274">FAD</keyword>
<evidence type="ECO:0000256" key="1">
    <source>
        <dbReference type="ARBA" id="ARBA00009183"/>
    </source>
</evidence>
<keyword evidence="5" id="KW-0503">Monooxygenase</keyword>
<dbReference type="EMBL" id="CM016560">
    <property type="protein sequence ID" value="TKV94039.1"/>
    <property type="molecule type" value="Genomic_DNA"/>
</dbReference>
<sequence length="205" mass="22151">MEKKRVVIIGAGVSGLAVCKHLLERGCQPVVFEAGSDLGGVWARVPDCTELQTPRPMYQYSDFPWPESVTQVFPDHRQVVAYLEAYARHFGVLGCIRFGHRVVGMEYDGVAEEAVAAWGQWAGNGQAFGSGDGEWRLSVADAEGHVEMHTADFVVLCIGRFSGVPSIPTFPAGKGPEAFDGQVIHSMEYAKMGTTKAKEMSGASV</sequence>
<dbReference type="GO" id="GO:0050661">
    <property type="term" value="F:NADP binding"/>
    <property type="evidence" value="ECO:0007669"/>
    <property type="project" value="InterPro"/>
</dbReference>
<reference evidence="6" key="1">
    <citation type="submission" date="2019-03" db="EMBL/GenBank/DDBJ databases">
        <title>WGS assembly of Setaria viridis.</title>
        <authorList>
            <person name="Huang P."/>
            <person name="Jenkins J."/>
            <person name="Grimwood J."/>
            <person name="Barry K."/>
            <person name="Healey A."/>
            <person name="Mamidi S."/>
            <person name="Sreedasyam A."/>
            <person name="Shu S."/>
            <person name="Feldman M."/>
            <person name="Wu J."/>
            <person name="Yu Y."/>
            <person name="Chen C."/>
            <person name="Johnson J."/>
            <person name="Rokhsar D."/>
            <person name="Baxter I."/>
            <person name="Schmutz J."/>
            <person name="Brutnell T."/>
            <person name="Kellogg E."/>
        </authorList>
    </citation>
    <scope>NUCLEOTIDE SEQUENCE [LARGE SCALE GENOMIC DNA]</scope>
</reference>
<name>A0A4U6SYA5_SETVI</name>
<dbReference type="GO" id="GO:0050660">
    <property type="term" value="F:flavin adenine dinucleotide binding"/>
    <property type="evidence" value="ECO:0007669"/>
    <property type="project" value="InterPro"/>
</dbReference>
<dbReference type="GO" id="GO:0004499">
    <property type="term" value="F:N,N-dimethylaniline monooxygenase activity"/>
    <property type="evidence" value="ECO:0007669"/>
    <property type="project" value="InterPro"/>
</dbReference>
<dbReference type="InterPro" id="IPR050346">
    <property type="entry name" value="FMO-like"/>
</dbReference>
<protein>
    <recommendedName>
        <fullName evidence="5">Flavin-containing monooxygenase</fullName>
        <ecNumber evidence="5">1.-.-.-</ecNumber>
    </recommendedName>
</protein>
<dbReference type="InterPro" id="IPR036188">
    <property type="entry name" value="FAD/NAD-bd_sf"/>
</dbReference>
<dbReference type="Pfam" id="PF00743">
    <property type="entry name" value="FMO-like"/>
    <property type="match status" value="1"/>
</dbReference>
<accession>A0A4U6SYA5</accession>
<organism evidence="6 7">
    <name type="scientific">Setaria viridis</name>
    <name type="common">Green bristlegrass</name>
    <name type="synonym">Setaria italica subsp. viridis</name>
    <dbReference type="NCBI Taxonomy" id="4556"/>
    <lineage>
        <taxon>Eukaryota</taxon>
        <taxon>Viridiplantae</taxon>
        <taxon>Streptophyta</taxon>
        <taxon>Embryophyta</taxon>
        <taxon>Tracheophyta</taxon>
        <taxon>Spermatophyta</taxon>
        <taxon>Magnoliopsida</taxon>
        <taxon>Liliopsida</taxon>
        <taxon>Poales</taxon>
        <taxon>Poaceae</taxon>
        <taxon>PACMAD clade</taxon>
        <taxon>Panicoideae</taxon>
        <taxon>Panicodae</taxon>
        <taxon>Paniceae</taxon>
        <taxon>Cenchrinae</taxon>
        <taxon>Setaria</taxon>
    </lineage>
</organism>
<keyword evidence="4 5" id="KW-0560">Oxidoreductase</keyword>
<dbReference type="Proteomes" id="UP000298652">
    <property type="component" value="Chromosome 9"/>
</dbReference>
<dbReference type="Gene3D" id="3.50.50.60">
    <property type="entry name" value="FAD/NAD(P)-binding domain"/>
    <property type="match status" value="1"/>
</dbReference>
<keyword evidence="2 5" id="KW-0285">Flavoprotein</keyword>
<dbReference type="EC" id="1.-.-.-" evidence="5"/>
<evidence type="ECO:0000256" key="4">
    <source>
        <dbReference type="ARBA" id="ARBA00023002"/>
    </source>
</evidence>